<keyword evidence="3" id="KW-0378">Hydrolase</keyword>
<feature type="domain" description="Peptidase M1 membrane alanine aminopeptidase" evidence="2">
    <location>
        <begin position="879"/>
        <end position="1072"/>
    </location>
</feature>
<keyword evidence="3" id="KW-0645">Protease</keyword>
<dbReference type="Pfam" id="PF01433">
    <property type="entry name" value="Peptidase_M1"/>
    <property type="match status" value="1"/>
</dbReference>
<reference evidence="3 4" key="1">
    <citation type="submission" date="2024-06" db="EMBL/GenBank/DDBJ databases">
        <title>Pontibacter populi HYL7-15.</title>
        <authorList>
            <person name="Kim M.K."/>
        </authorList>
    </citation>
    <scope>NUCLEOTIDE SEQUENCE [LARGE SCALE GENOMIC DNA]</scope>
    <source>
        <strain evidence="3 4">HYL7-15</strain>
    </source>
</reference>
<feature type="transmembrane region" description="Helical" evidence="1">
    <location>
        <begin position="21"/>
        <end position="39"/>
    </location>
</feature>
<accession>A0ABV1RY45</accession>
<evidence type="ECO:0000259" key="2">
    <source>
        <dbReference type="Pfam" id="PF01433"/>
    </source>
</evidence>
<keyword evidence="1" id="KW-0472">Membrane</keyword>
<feature type="transmembrane region" description="Helical" evidence="1">
    <location>
        <begin position="448"/>
        <end position="469"/>
    </location>
</feature>
<comment type="caution">
    <text evidence="3">The sequence shown here is derived from an EMBL/GenBank/DDBJ whole genome shotgun (WGS) entry which is preliminary data.</text>
</comment>
<feature type="transmembrane region" description="Helical" evidence="1">
    <location>
        <begin position="536"/>
        <end position="554"/>
    </location>
</feature>
<dbReference type="InterPro" id="IPR027268">
    <property type="entry name" value="Peptidase_M4/M1_CTD_sf"/>
</dbReference>
<gene>
    <name evidence="3" type="ORF">ABS362_17415</name>
</gene>
<feature type="transmembrane region" description="Helical" evidence="1">
    <location>
        <begin position="111"/>
        <end position="131"/>
    </location>
</feature>
<feature type="transmembrane region" description="Helical" evidence="1">
    <location>
        <begin position="412"/>
        <end position="436"/>
    </location>
</feature>
<keyword evidence="4" id="KW-1185">Reference proteome</keyword>
<dbReference type="SUPFAM" id="SSF55486">
    <property type="entry name" value="Metalloproteases ('zincins'), catalytic domain"/>
    <property type="match status" value="1"/>
</dbReference>
<keyword evidence="3" id="KW-0031">Aminopeptidase</keyword>
<dbReference type="PANTHER" id="PTHR11533:SF174">
    <property type="entry name" value="PUROMYCIN-SENSITIVE AMINOPEPTIDASE-RELATED"/>
    <property type="match status" value="1"/>
</dbReference>
<feature type="transmembrane region" description="Helical" evidence="1">
    <location>
        <begin position="331"/>
        <end position="353"/>
    </location>
</feature>
<evidence type="ECO:0000313" key="4">
    <source>
        <dbReference type="Proteomes" id="UP001476807"/>
    </source>
</evidence>
<keyword evidence="1" id="KW-0812">Transmembrane</keyword>
<feature type="transmembrane region" description="Helical" evidence="1">
    <location>
        <begin position="250"/>
        <end position="269"/>
    </location>
</feature>
<dbReference type="RefSeq" id="WP_350414074.1">
    <property type="nucleotide sequence ID" value="NZ_JBEOKT010000022.1"/>
</dbReference>
<evidence type="ECO:0000256" key="1">
    <source>
        <dbReference type="SAM" id="Phobius"/>
    </source>
</evidence>
<keyword evidence="1" id="KW-1133">Transmembrane helix</keyword>
<feature type="transmembrane region" description="Helical" evidence="1">
    <location>
        <begin position="151"/>
        <end position="174"/>
    </location>
</feature>
<dbReference type="InterPro" id="IPR014782">
    <property type="entry name" value="Peptidase_M1_dom"/>
</dbReference>
<dbReference type="Proteomes" id="UP001476807">
    <property type="component" value="Unassembled WGS sequence"/>
</dbReference>
<dbReference type="Gene3D" id="1.10.390.10">
    <property type="entry name" value="Neutral Protease Domain 2"/>
    <property type="match status" value="1"/>
</dbReference>
<proteinExistence type="predicted"/>
<dbReference type="EMBL" id="JBEOKT010000022">
    <property type="protein sequence ID" value="MER2999335.1"/>
    <property type="molecule type" value="Genomic_DNA"/>
</dbReference>
<dbReference type="InterPro" id="IPR050344">
    <property type="entry name" value="Peptidase_M1_aminopeptidases"/>
</dbReference>
<dbReference type="PANTHER" id="PTHR11533">
    <property type="entry name" value="PROTEASE M1 ZINC METALLOPROTEASE"/>
    <property type="match status" value="1"/>
</dbReference>
<dbReference type="GO" id="GO:0004177">
    <property type="term" value="F:aminopeptidase activity"/>
    <property type="evidence" value="ECO:0007669"/>
    <property type="project" value="UniProtKB-KW"/>
</dbReference>
<protein>
    <submittedName>
        <fullName evidence="3">M1 family aminopeptidase</fullName>
    </submittedName>
</protein>
<feature type="transmembrane region" description="Helical" evidence="1">
    <location>
        <begin position="373"/>
        <end position="391"/>
    </location>
</feature>
<feature type="transmembrane region" description="Helical" evidence="1">
    <location>
        <begin position="59"/>
        <end position="81"/>
    </location>
</feature>
<evidence type="ECO:0000313" key="3">
    <source>
        <dbReference type="EMBL" id="MER2999335.1"/>
    </source>
</evidence>
<feature type="transmembrane region" description="Helical" evidence="1">
    <location>
        <begin position="481"/>
        <end position="501"/>
    </location>
</feature>
<feature type="transmembrane region" description="Helical" evidence="1">
    <location>
        <begin position="181"/>
        <end position="198"/>
    </location>
</feature>
<name>A0ABV1RY45_9BACT</name>
<organism evidence="3 4">
    <name type="scientific">Pontibacter populi</name>
    <dbReference type="NCBI Taxonomy" id="890055"/>
    <lineage>
        <taxon>Bacteria</taxon>
        <taxon>Pseudomonadati</taxon>
        <taxon>Bacteroidota</taxon>
        <taxon>Cytophagia</taxon>
        <taxon>Cytophagales</taxon>
        <taxon>Hymenobacteraceae</taxon>
        <taxon>Pontibacter</taxon>
    </lineage>
</organism>
<sequence length="1203" mass="136189">MKLLEIFRYELVSRLRSPSTWIYFAALLGLSILMVEGLMVQEAKGSGNTGNNFHVNAPFLIAFTMVFFSMIGMAVTAGLFSDAAVRDFQSRLHPLFFTAPIRKSDYLGGRFLGALVVNILLIAIMPVGLILGLQLQDLEPELLGAFRLEAFLLPFFTIVLPNLFITAAILTTLAMLSRRALASYVGGLILFLGSLITAEELVEQTAFREVAALFEPFGFLAVRETITYWTPFERNTQLIELSGLLLWNRLIWMAGATGMLVFLYVRFRFGHEAGRERKRYKIIPEVQDSVAVRPAPIAVPRGVQAVTYGTRVRQVVAVVGRSFSEIFKSRVLLLITIASLLLLFINGWDAWVVFDTPTWPVTHVVARDVLGQLPPLIYLLTAIFAGELIWRDREVGMSEISDAMPVPNWISFIGKFLALVLALVALQAVLMAGGILLQAIQGYYNFELGLYLQILFGIQLVDYILWAILAMFVHVLVDQKYVGHLVFVLYYVLFSFGRWLFEIEHNMVLYPAAPGWTYSDMSGFNPFLAPYLWFKLYWVGWALVIGVGISLFWRRGREGGFLHRLQETRKRFNRPTGVMAAVAGVFLLAAGGFVFYNTNVLHDYQTYDARVAQLAAYERLYKRYEGAPQPRVAGTSYHIEIYPDKPSIGLRGNYLLQNKSAVAIDTLHLMIDPDIEVHQMEFDQVAERMLEDKVHGYHIFVLEKALVPGDSLQLSFALNFETNGFTNNGVKPALVNNGTLLDQRRLPILGYQPDKELKSDELREEQGLAPRQSTPSVYDEAARLIPPQYGEWSHSETVIGTAMEQVAIAPGSLRRTWTENGRRYFHYKTDVPVKNVNVFFSADYEVLEDKWKDVQVQIFHNPGHQFNLKSMIRGVKASLDYYTKHFGPYRYSQLRIVEFPRHEGGYARAFPGTVAYSEGIGFLARVKDGIDYPFVVTAHEVAHQWWGGQFAAAEVQGKRVLHETLAHYSALMVMEKAYGPEKVRQFLGQFQHRYLVGRQNRGHLEVPLLLSGDQDYIHYDKGAVVMYTLRDYIGEEQINRALRRFLEKHSFSNAPYPTTLDLLSELRAVTSNSLQYLLTDLFEDITIWDIRAHKVQTRLTGTSSYQVTLEVEGIKMKADSIGRARPVPMNDLVEIGVFAEAGEGEELGKPLYLQKHRVKSGKQHITVTVPKQPASAGIDPYYKLIEWTREDNVVAVDAANSQF</sequence>
<feature type="transmembrane region" description="Helical" evidence="1">
    <location>
        <begin position="575"/>
        <end position="596"/>
    </location>
</feature>